<dbReference type="Gene3D" id="1.20.200.10">
    <property type="entry name" value="Fumarase/aspartase (Central domain)"/>
    <property type="match status" value="1"/>
</dbReference>
<comment type="pathway">
    <text evidence="4">Carbohydrate metabolism; tricarboxylic acid cycle; (S)-malate from fumarate: step 1/1.</text>
</comment>
<dbReference type="NCBIfam" id="NF008909">
    <property type="entry name" value="PRK12273.1"/>
    <property type="match status" value="1"/>
</dbReference>
<dbReference type="RefSeq" id="WP_220191949.1">
    <property type="nucleotide sequence ID" value="NZ_BNJF01000001.1"/>
</dbReference>
<dbReference type="EC" id="4.2.1.2" evidence="4"/>
<organism evidence="8 9">
    <name type="scientific">Ktedonospora formicarum</name>
    <dbReference type="NCBI Taxonomy" id="2778364"/>
    <lineage>
        <taxon>Bacteria</taxon>
        <taxon>Bacillati</taxon>
        <taxon>Chloroflexota</taxon>
        <taxon>Ktedonobacteria</taxon>
        <taxon>Ktedonobacterales</taxon>
        <taxon>Ktedonobacteraceae</taxon>
        <taxon>Ktedonospora</taxon>
    </lineage>
</organism>
<evidence type="ECO:0000313" key="8">
    <source>
        <dbReference type="EMBL" id="GHO42407.1"/>
    </source>
</evidence>
<comment type="subunit">
    <text evidence="4">Homotetramer.</text>
</comment>
<gene>
    <name evidence="8" type="primary">fumC_1</name>
    <name evidence="4" type="synonym">fumC</name>
    <name evidence="8" type="ORF">KSX_05700</name>
</gene>
<dbReference type="GO" id="GO:0004333">
    <property type="term" value="F:fumarate hydratase activity"/>
    <property type="evidence" value="ECO:0007669"/>
    <property type="project" value="UniProtKB-UniRule"/>
</dbReference>
<proteinExistence type="inferred from homology"/>
<dbReference type="InterPro" id="IPR024083">
    <property type="entry name" value="Fumarase/histidase_N"/>
</dbReference>
<dbReference type="PROSITE" id="PS00163">
    <property type="entry name" value="FUMARATE_LYASES"/>
    <property type="match status" value="1"/>
</dbReference>
<dbReference type="GO" id="GO:0005737">
    <property type="term" value="C:cytoplasm"/>
    <property type="evidence" value="ECO:0007669"/>
    <property type="project" value="UniProtKB-SubCell"/>
</dbReference>
<dbReference type="GO" id="GO:0006106">
    <property type="term" value="P:fumarate metabolic process"/>
    <property type="evidence" value="ECO:0007669"/>
    <property type="project" value="InterPro"/>
</dbReference>
<feature type="binding site" evidence="4">
    <location>
        <position position="213"/>
    </location>
    <ligand>
        <name>substrate</name>
    </ligand>
</feature>
<feature type="binding site" description="in site B" evidence="4">
    <location>
        <begin position="155"/>
        <end position="158"/>
    </location>
    <ligand>
        <name>substrate</name>
    </ligand>
</feature>
<dbReference type="InterPro" id="IPR008948">
    <property type="entry name" value="L-Aspartase-like"/>
</dbReference>
<dbReference type="UniPathway" id="UPA00223">
    <property type="reaction ID" value="UER01007"/>
</dbReference>
<feature type="region of interest" description="Disordered" evidence="5">
    <location>
        <begin position="1"/>
        <end position="36"/>
    </location>
</feature>
<comment type="subcellular location">
    <subcellularLocation>
        <location evidence="4">Cytoplasm</location>
    </subcellularLocation>
</comment>
<evidence type="ECO:0000259" key="6">
    <source>
        <dbReference type="Pfam" id="PF00206"/>
    </source>
</evidence>
<feature type="binding site" evidence="4">
    <location>
        <begin position="165"/>
        <end position="167"/>
    </location>
    <ligand>
        <name>substrate</name>
    </ligand>
</feature>
<dbReference type="GO" id="GO:0006108">
    <property type="term" value="P:malate metabolic process"/>
    <property type="evidence" value="ECO:0007669"/>
    <property type="project" value="TreeGrafter"/>
</dbReference>
<comment type="catalytic activity">
    <reaction evidence="4">
        <text>(S)-malate = fumarate + H2O</text>
        <dbReference type="Rhea" id="RHEA:12460"/>
        <dbReference type="ChEBI" id="CHEBI:15377"/>
        <dbReference type="ChEBI" id="CHEBI:15589"/>
        <dbReference type="ChEBI" id="CHEBI:29806"/>
        <dbReference type="EC" id="4.2.1.2"/>
    </reaction>
</comment>
<feature type="active site" evidence="4">
    <location>
        <position position="344"/>
    </location>
</feature>
<dbReference type="InterPro" id="IPR020557">
    <property type="entry name" value="Fumarate_lyase_CS"/>
</dbReference>
<dbReference type="NCBIfam" id="TIGR00979">
    <property type="entry name" value="fumC_II"/>
    <property type="match status" value="1"/>
</dbReference>
<dbReference type="EMBL" id="BNJF01000001">
    <property type="protein sequence ID" value="GHO42407.1"/>
    <property type="molecule type" value="Genomic_DNA"/>
</dbReference>
<evidence type="ECO:0000256" key="1">
    <source>
        <dbReference type="ARBA" id="ARBA00001494"/>
    </source>
</evidence>
<evidence type="ECO:0000256" key="5">
    <source>
        <dbReference type="SAM" id="MobiDB-lite"/>
    </source>
</evidence>
<dbReference type="Gene3D" id="1.10.40.30">
    <property type="entry name" value="Fumarase/aspartase (C-terminal domain)"/>
    <property type="match status" value="1"/>
</dbReference>
<comment type="miscellaneous">
    <text evidence="4">There are 2 substrate-binding sites: the catalytic A site, and the non-catalytic B site that may play a role in the transfer of substrate or product between the active site and the solvent. Alternatively, the B site may bind allosteric effectors.</text>
</comment>
<dbReference type="Gene3D" id="1.10.275.10">
    <property type="entry name" value="Fumarase/aspartase (N-terminal domain)"/>
    <property type="match status" value="1"/>
</dbReference>
<dbReference type="SUPFAM" id="SSF48557">
    <property type="entry name" value="L-aspartase-like"/>
    <property type="match status" value="1"/>
</dbReference>
<feature type="binding site" evidence="4">
    <location>
        <begin position="350"/>
        <end position="352"/>
    </location>
    <ligand>
        <name>substrate</name>
    </ligand>
</feature>
<dbReference type="FunFam" id="1.10.40.30:FF:000002">
    <property type="entry name" value="Fumarate hydratase class II"/>
    <property type="match status" value="1"/>
</dbReference>
<comment type="similarity">
    <text evidence="2 4">Belongs to the class-II fumarase/aspartase family. Fumarase subfamily.</text>
</comment>
<reference evidence="8" key="1">
    <citation type="submission" date="2020-10" db="EMBL/GenBank/DDBJ databases">
        <title>Taxonomic study of unclassified bacteria belonging to the class Ktedonobacteria.</title>
        <authorList>
            <person name="Yabe S."/>
            <person name="Wang C.M."/>
            <person name="Zheng Y."/>
            <person name="Sakai Y."/>
            <person name="Cavaletti L."/>
            <person name="Monciardini P."/>
            <person name="Donadio S."/>
        </authorList>
    </citation>
    <scope>NUCLEOTIDE SEQUENCE</scope>
    <source>
        <strain evidence="8">SOSP1-1</strain>
    </source>
</reference>
<evidence type="ECO:0000259" key="7">
    <source>
        <dbReference type="Pfam" id="PF10415"/>
    </source>
</evidence>
<evidence type="ECO:0000313" key="9">
    <source>
        <dbReference type="Proteomes" id="UP000612362"/>
    </source>
</evidence>
<feature type="active site" description="Proton donor/acceptor" evidence="4">
    <location>
        <position position="214"/>
    </location>
</feature>
<evidence type="ECO:0000256" key="3">
    <source>
        <dbReference type="ARBA" id="ARBA00023239"/>
    </source>
</evidence>
<feature type="domain" description="Fumarase C C-terminal" evidence="7">
    <location>
        <begin position="434"/>
        <end position="486"/>
    </location>
</feature>
<dbReference type="FunFam" id="1.10.275.10:FF:000001">
    <property type="entry name" value="Fumarate hydratase, mitochondrial"/>
    <property type="match status" value="1"/>
</dbReference>
<dbReference type="Proteomes" id="UP000612362">
    <property type="component" value="Unassembled WGS sequence"/>
</dbReference>
<dbReference type="CDD" id="cd01362">
    <property type="entry name" value="Fumarase_classII"/>
    <property type="match status" value="1"/>
</dbReference>
<dbReference type="Pfam" id="PF00206">
    <property type="entry name" value="Lyase_1"/>
    <property type="match status" value="1"/>
</dbReference>
<dbReference type="InterPro" id="IPR022761">
    <property type="entry name" value="Fumarate_lyase_N"/>
</dbReference>
<feature type="compositionally biased region" description="Basic and acidic residues" evidence="5">
    <location>
        <begin position="1"/>
        <end position="11"/>
    </location>
</feature>
<protein>
    <recommendedName>
        <fullName evidence="4">Fumarate hydratase class II</fullName>
        <shortName evidence="4">Fumarase C</shortName>
        <ecNumber evidence="4">4.2.1.2</ecNumber>
    </recommendedName>
    <alternativeName>
        <fullName evidence="4">Aerobic fumarase</fullName>
    </alternativeName>
    <alternativeName>
        <fullName evidence="4">Iron-independent fumarase</fullName>
    </alternativeName>
</protein>
<dbReference type="GO" id="GO:0008797">
    <property type="term" value="F:aspartate ammonia-lyase activity"/>
    <property type="evidence" value="ECO:0007669"/>
    <property type="project" value="UniProtKB-EC"/>
</dbReference>
<accession>A0A8J3HRA6</accession>
<keyword evidence="4" id="KW-0963">Cytoplasm</keyword>
<comment type="caution">
    <text evidence="8">The sequence shown here is derived from an EMBL/GenBank/DDBJ whole genome shotgun (WGS) entry which is preliminary data.</text>
</comment>
<dbReference type="HAMAP" id="MF_00743">
    <property type="entry name" value="FumaraseC"/>
    <property type="match status" value="1"/>
</dbReference>
<dbReference type="Pfam" id="PF10415">
    <property type="entry name" value="FumaraseC_C"/>
    <property type="match status" value="1"/>
</dbReference>
<dbReference type="PANTHER" id="PTHR11444">
    <property type="entry name" value="ASPARTATEAMMONIA/ARGININOSUCCINATE/ADENYLOSUCCINATE LYASE"/>
    <property type="match status" value="1"/>
</dbReference>
<keyword evidence="4" id="KW-0816">Tricarboxylic acid cycle</keyword>
<dbReference type="InterPro" id="IPR005677">
    <property type="entry name" value="Fum_hydII"/>
</dbReference>
<dbReference type="FunFam" id="1.20.200.10:FF:000001">
    <property type="entry name" value="Fumarate hydratase, mitochondrial"/>
    <property type="match status" value="1"/>
</dbReference>
<dbReference type="PANTHER" id="PTHR11444:SF1">
    <property type="entry name" value="FUMARATE HYDRATASE, MITOCHONDRIAL"/>
    <property type="match status" value="1"/>
</dbReference>
<dbReference type="InterPro" id="IPR000362">
    <property type="entry name" value="Fumarate_lyase_fam"/>
</dbReference>
<name>A0A8J3HRA6_9CHLR</name>
<feature type="binding site" evidence="4">
    <location>
        <begin position="124"/>
        <end position="126"/>
    </location>
    <ligand>
        <name>substrate</name>
    </ligand>
</feature>
<comment type="catalytic activity">
    <reaction evidence="1">
        <text>L-aspartate = fumarate + NH4(+)</text>
        <dbReference type="Rhea" id="RHEA:16601"/>
        <dbReference type="ChEBI" id="CHEBI:28938"/>
        <dbReference type="ChEBI" id="CHEBI:29806"/>
        <dbReference type="ChEBI" id="CHEBI:29991"/>
        <dbReference type="EC" id="4.3.1.1"/>
    </reaction>
</comment>
<comment type="function">
    <text evidence="4">Involved in the TCA cycle. Catalyzes the stereospecific interconversion of fumarate to L-malate.</text>
</comment>
<dbReference type="InterPro" id="IPR018951">
    <property type="entry name" value="Fumarase_C_C"/>
</dbReference>
<dbReference type="AlphaFoldDB" id="A0A8J3HRA6"/>
<dbReference type="PRINTS" id="PR00149">
    <property type="entry name" value="FUMRATELYASE"/>
</dbReference>
<evidence type="ECO:0000256" key="4">
    <source>
        <dbReference type="HAMAP-Rule" id="MF_00743"/>
    </source>
</evidence>
<feature type="domain" description="Fumarate lyase N-terminal" evidence="6">
    <location>
        <begin position="38"/>
        <end position="368"/>
    </location>
</feature>
<dbReference type="GO" id="GO:0006099">
    <property type="term" value="P:tricarboxylic acid cycle"/>
    <property type="evidence" value="ECO:0007669"/>
    <property type="project" value="UniProtKB-UniRule"/>
</dbReference>
<keyword evidence="3 4" id="KW-0456">Lyase</keyword>
<evidence type="ECO:0000256" key="2">
    <source>
        <dbReference type="ARBA" id="ARBA00009084"/>
    </source>
</evidence>
<sequence length="496" mass="53488">MTSPRKQDTRKKSQAVITQEHPIGTGATGTRQESDSMGTIEVPAEHYWGAQTQRSLIHFSIGDDHMPKAVYHAYGYVKKAAAIVNAEAGKLARDKADVISRVADEVIAGKLDSEFPLYVWQTGSGTQSNMNVNEVISNRAIQLLGGTLGSKSPIHPNDDVNMSQSSNDTFPTAMHIATVLEITNHLIPQVEKLIETMWKKAVAWVDVVKIGRTHLQDATPLTVGQEWSGYVTQLKDAVALVKQSLHGLYQLAAGGTAVGTGLNTLPDFGPEIAAEIARLTKHPFVSSPNKFAAQGSLDAMVNASAALRALAVTLMKIANDIRWLGSGPRAGIHELNLPANEPGSSIMPGKVNPTQEEAMVMVCIQVIGNDTTVAFAGSQGNFELNAMRPIIIENVLHSARILGDACDKLREYGIEGITLDRERISQYVNESLMLVTALSPVIGYDKASAIAHKALDEKKTLREAALESGSINAEEFDRIIVPARMVGNPHKDLGLK</sequence>
<feature type="binding site" evidence="4">
    <location>
        <position position="345"/>
    </location>
    <ligand>
        <name>substrate</name>
    </ligand>
</feature>
<feature type="site" description="Important for catalytic activity" evidence="4">
    <location>
        <position position="357"/>
    </location>
</feature>
<keyword evidence="9" id="KW-1185">Reference proteome</keyword>